<gene>
    <name evidence="2" type="ORF">FS320_21925</name>
</gene>
<proteinExistence type="predicted"/>
<keyword evidence="1" id="KW-0732">Signal</keyword>
<dbReference type="OrthoDB" id="9985686at2"/>
<reference evidence="2 3" key="1">
    <citation type="journal article" date="2019" name="Syst. Appl. Microbiol.">
        <title>Microvirga tunisiensis sp. nov., a root nodule symbiotic bacterium isolated from Lupinus micranthus and L. luteus grown in Northern Tunisia.</title>
        <authorList>
            <person name="Msaddak A."/>
            <person name="Rejili M."/>
            <person name="Duran D."/>
            <person name="Mars M."/>
            <person name="Palacios J.M."/>
            <person name="Ruiz-Argueso T."/>
            <person name="Rey L."/>
            <person name="Imperial J."/>
        </authorList>
    </citation>
    <scope>NUCLEOTIDE SEQUENCE [LARGE SCALE GENOMIC DNA]</scope>
    <source>
        <strain evidence="2 3">Lmie10</strain>
    </source>
</reference>
<evidence type="ECO:0000256" key="1">
    <source>
        <dbReference type="SAM" id="SignalP"/>
    </source>
</evidence>
<organism evidence="2 3">
    <name type="scientific">Microvirga tunisiensis</name>
    <dbReference type="NCBI Taxonomy" id="2108360"/>
    <lineage>
        <taxon>Bacteria</taxon>
        <taxon>Pseudomonadati</taxon>
        <taxon>Pseudomonadota</taxon>
        <taxon>Alphaproteobacteria</taxon>
        <taxon>Hyphomicrobiales</taxon>
        <taxon>Methylobacteriaceae</taxon>
        <taxon>Microvirga</taxon>
    </lineage>
</organism>
<evidence type="ECO:0008006" key="4">
    <source>
        <dbReference type="Google" id="ProtNLM"/>
    </source>
</evidence>
<dbReference type="EMBL" id="VOSK01000105">
    <property type="protein sequence ID" value="MPR27752.1"/>
    <property type="molecule type" value="Genomic_DNA"/>
</dbReference>
<feature type="chain" id="PRO_5030135525" description="Conjugal transfer protein" evidence="1">
    <location>
        <begin position="34"/>
        <end position="309"/>
    </location>
</feature>
<keyword evidence="3" id="KW-1185">Reference proteome</keyword>
<name>A0A5N7ML17_9HYPH</name>
<dbReference type="Proteomes" id="UP000403266">
    <property type="component" value="Unassembled WGS sequence"/>
</dbReference>
<accession>A0A5N7ML17</accession>
<comment type="caution">
    <text evidence="2">The sequence shown here is derived from an EMBL/GenBank/DDBJ whole genome shotgun (WGS) entry which is preliminary data.</text>
</comment>
<protein>
    <recommendedName>
        <fullName evidence="4">Conjugal transfer protein</fullName>
    </recommendedName>
</protein>
<dbReference type="AlphaFoldDB" id="A0A5N7ML17"/>
<evidence type="ECO:0000313" key="2">
    <source>
        <dbReference type="EMBL" id="MPR27752.1"/>
    </source>
</evidence>
<evidence type="ECO:0000313" key="3">
    <source>
        <dbReference type="Proteomes" id="UP000403266"/>
    </source>
</evidence>
<feature type="signal peptide" evidence="1">
    <location>
        <begin position="1"/>
        <end position="33"/>
    </location>
</feature>
<dbReference type="RefSeq" id="WP_152714068.1">
    <property type="nucleotide sequence ID" value="NZ_VOSJ01000105.1"/>
</dbReference>
<sequence length="309" mass="31822">MIRRFAIRTAFALSITIGAAAGISISTVTPAQAQVPTIDLSSLAKLKEVVGTVNKQLGQLNGIFNTVSEINKVIGSFGPGSIGSILGMLGIDPGFDIGALTQCIGQIQNITRGGGGGGGFQGVQSMMGALNGISSGCLGQPSIGLVGIQPSMPDISQFSGLAQGNQHFSSMFQNLSQALNNGQTIGTATASLQSSLYMNGQPDMRRVEAVNSVRSIFARKSAVDAMGTAIQGKTSLTNAPEEIKSLSQAAKDAKDLRGDIAVNNAIMLKILEQLQQNNAQLAALLQMRSASFIANDAQTFSSSNGSAGN</sequence>